<feature type="region of interest" description="Disordered" evidence="1">
    <location>
        <begin position="310"/>
        <end position="340"/>
    </location>
</feature>
<organism evidence="3 4">
    <name type="scientific">Candidatus Vampirococcus lugosii</name>
    <dbReference type="NCBI Taxonomy" id="2789015"/>
    <lineage>
        <taxon>Bacteria</taxon>
        <taxon>Candidatus Absconditibacteriota</taxon>
        <taxon>Vampirococcus</taxon>
    </lineage>
</organism>
<name>A0ABS5QJU6_9BACT</name>
<feature type="compositionally biased region" description="Pro residues" evidence="1">
    <location>
        <begin position="102"/>
        <end position="116"/>
    </location>
</feature>
<accession>A0ABS5QJU6</accession>
<dbReference type="RefSeq" id="WP_244831484.1">
    <property type="nucleotide sequence ID" value="NZ_JAEDAM010000004.1"/>
</dbReference>
<evidence type="ECO:0000256" key="1">
    <source>
        <dbReference type="SAM" id="MobiDB-lite"/>
    </source>
</evidence>
<gene>
    <name evidence="3" type="ORF">VAMP_7n247</name>
</gene>
<feature type="compositionally biased region" description="Acidic residues" evidence="1">
    <location>
        <begin position="117"/>
        <end position="181"/>
    </location>
</feature>
<reference evidence="3 4" key="1">
    <citation type="journal article" date="2021" name="Nat. Commun.">
        <title>Reductive evolution and unique predatory mode in the CPR bacterium Vampirococcus lugosii.</title>
        <authorList>
            <person name="Moreira D."/>
            <person name="Zivanovic Y."/>
            <person name="Lopez-Archilla A.I."/>
            <person name="Iniesto M."/>
            <person name="Lopez-Garcia P."/>
        </authorList>
    </citation>
    <scope>NUCLEOTIDE SEQUENCE [LARGE SCALE GENOMIC DNA]</scope>
    <source>
        <strain evidence="3">Chiprana</strain>
    </source>
</reference>
<dbReference type="EMBL" id="JAEDAM010000004">
    <property type="protein sequence ID" value="MBS8121540.1"/>
    <property type="molecule type" value="Genomic_DNA"/>
</dbReference>
<keyword evidence="4" id="KW-1185">Reference proteome</keyword>
<protein>
    <recommendedName>
        <fullName evidence="2">4Fe-4S ferredoxin-type domain-containing protein</fullName>
    </recommendedName>
</protein>
<evidence type="ECO:0000313" key="3">
    <source>
        <dbReference type="EMBL" id="MBS8121540.1"/>
    </source>
</evidence>
<evidence type="ECO:0000259" key="2">
    <source>
        <dbReference type="PROSITE" id="PS51379"/>
    </source>
</evidence>
<comment type="caution">
    <text evidence="3">The sequence shown here is derived from an EMBL/GenBank/DDBJ whole genome shotgun (WGS) entry which is preliminary data.</text>
</comment>
<feature type="region of interest" description="Disordered" evidence="1">
    <location>
        <begin position="96"/>
        <end position="187"/>
    </location>
</feature>
<feature type="domain" description="4Fe-4S ferredoxin-type" evidence="2">
    <location>
        <begin position="238"/>
        <end position="270"/>
    </location>
</feature>
<dbReference type="PROSITE" id="PS51379">
    <property type="entry name" value="4FE4S_FER_2"/>
    <property type="match status" value="1"/>
</dbReference>
<evidence type="ECO:0000313" key="4">
    <source>
        <dbReference type="Proteomes" id="UP000680365"/>
    </source>
</evidence>
<dbReference type="InterPro" id="IPR017896">
    <property type="entry name" value="4Fe4S_Fe-S-bd"/>
</dbReference>
<dbReference type="Proteomes" id="UP000680365">
    <property type="component" value="Unassembled WGS sequence"/>
</dbReference>
<sequence length="768" mass="82983">MKKILYKMFIIVFISLSSILGNPLVLGNLEKEVTIGDGTKVIVGGGNQQQLDEWSNHATTFETVDELFDAIEEGGLDHAKVDRDENSVACHNGASARVVDPEPAPDPAPEPAPDPAPDGDPDPDPDGDPDPAPDGDPDPAPDGDPDPDPDGNPDPDPDGDPDPDPDGDPDPDPDGDPDPDPDLTVTTTTSACSSYIASWSTHWSICEVTGSWSNDGKIKCIQAPSFTANRSSCGSQTCKESCDDDGNCSTSCGPCNTSSCPPDAPKPTTPPATITINALNTPSSTCNNIYADNSSSCEVSLNISASTKQNKGIKRTPGTRSITNIEDESGENSDRINNSGTALNFGTVSSSGIPTSTAKSFSVPMTGIKSRSPFKSNSGDIGFNLGGTKMTVSSVRYSFLKPYIGELNVDPMGFIIGNQQKLILTPKKESLSGLSGESGLKTENLDTLTSSSNGYYIQYTTGFNNMLSDGKSELQFILNYTGTDQFINNVSIESDPYVLYDLDGNTVRYYLSDGIEPDDRKVTLDDSSYSGIRIIGYSQAIGNQKITNQQRNFSSISTSEFRNKFKSNVLKSIRGMVHEQKNNGILYLDINNNDDIVYEDDISNIYDLSDVSTIVIKNGNLIIDSDIVDMKGIVLIRDHYDDDHLGNIFIKNDVKKINAYIYGDGGFISIWDDAIGFSNYTDSYERTTGLDKQLILEGRLYTRNTIGGSIGEAGTYKLPGGKKTGNYHKSLMYDLNKFRTGNKGHTTSGYAENFIVKYHIGQSPKLFE</sequence>
<proteinExistence type="predicted"/>